<reference evidence="1" key="1">
    <citation type="submission" date="2023-01" db="EMBL/GenBank/DDBJ databases">
        <title>Draft genome sequence of Nocardiopsis sp. LSu2-4 isolated from halophytes.</title>
        <authorList>
            <person name="Duangmal K."/>
            <person name="Chantavorakit T."/>
        </authorList>
    </citation>
    <scope>NUCLEOTIDE SEQUENCE</scope>
    <source>
        <strain evidence="1">LSu2-4</strain>
    </source>
</reference>
<dbReference type="EMBL" id="JAQFWP010000024">
    <property type="protein sequence ID" value="MDA2805726.1"/>
    <property type="molecule type" value="Genomic_DNA"/>
</dbReference>
<comment type="caution">
    <text evidence="1">The sequence shown here is derived from an EMBL/GenBank/DDBJ whole genome shotgun (WGS) entry which is preliminary data.</text>
</comment>
<proteinExistence type="predicted"/>
<gene>
    <name evidence="1" type="ORF">O4U47_14500</name>
</gene>
<accession>A0ABT4TM99</accession>
<dbReference type="Proteomes" id="UP001165685">
    <property type="component" value="Unassembled WGS sequence"/>
</dbReference>
<dbReference type="RefSeq" id="WP_270678379.1">
    <property type="nucleotide sequence ID" value="NZ_JAQFWP010000024.1"/>
</dbReference>
<name>A0ABT4TM99_9ACTN</name>
<organism evidence="1 2">
    <name type="scientific">Nocardiopsis suaedae</name>
    <dbReference type="NCBI Taxonomy" id="3018444"/>
    <lineage>
        <taxon>Bacteria</taxon>
        <taxon>Bacillati</taxon>
        <taxon>Actinomycetota</taxon>
        <taxon>Actinomycetes</taxon>
        <taxon>Streptosporangiales</taxon>
        <taxon>Nocardiopsidaceae</taxon>
        <taxon>Nocardiopsis</taxon>
    </lineage>
</organism>
<evidence type="ECO:0000313" key="1">
    <source>
        <dbReference type="EMBL" id="MDA2805726.1"/>
    </source>
</evidence>
<sequence length="55" mass="6133">MNATTAPRTTCRVLTARGKRCTGEALDPDPKAIQICQRHAAEVMRLVTDRKRAPR</sequence>
<keyword evidence="2" id="KW-1185">Reference proteome</keyword>
<evidence type="ECO:0000313" key="2">
    <source>
        <dbReference type="Proteomes" id="UP001165685"/>
    </source>
</evidence>
<protein>
    <submittedName>
        <fullName evidence="1">Uncharacterized protein</fullName>
    </submittedName>
</protein>